<protein>
    <submittedName>
        <fullName evidence="5">Transcriptional regulator, AraC family</fullName>
    </submittedName>
</protein>
<sequence length="335" mass="37045">MTSQNPRPIVAPEDPKVLFEIFVQRKYCDLELASIIHTLQIANKVHGTAHFGWRIISDRPGLVQSSGAGLVRAEPVIPDHCMADFLIVIASKSADPAVWMARVRSMRRLGRSVILLADAATTFISRTQIETGAVTTHWADAVILRETQDQPRMTENLSEFSNGIITAAGRAATAELVIGLLARDLAVSEITEIGRHLLLPEIRTSSSTQPFAPEAFHKFYDKAVSDALAIMEDNLSDPLSIAEIADEVDTSQRCLERRFRAVFETSPGHYYKLIRVRRAHHLIQSTKLPLIDIATATGFGSTGTLSTAFKKFYGVTPSDLRGKHRERVLDYSAEV</sequence>
<keyword evidence="1" id="KW-0805">Transcription regulation</keyword>
<dbReference type="EMBL" id="AONH01000007">
    <property type="protein sequence ID" value="KGM88598.1"/>
    <property type="molecule type" value="Genomic_DNA"/>
</dbReference>
<evidence type="ECO:0000313" key="5">
    <source>
        <dbReference type="EMBL" id="KGM88598.1"/>
    </source>
</evidence>
<dbReference type="PATRIC" id="fig|1288298.3.peg.1444"/>
<reference evidence="5 6" key="1">
    <citation type="submission" date="2013-01" db="EMBL/GenBank/DDBJ databases">
        <authorList>
            <person name="Fiebig A."/>
            <person name="Goeker M."/>
            <person name="Klenk H.-P.P."/>
        </authorList>
    </citation>
    <scope>NUCLEOTIDE SEQUENCE [LARGE SCALE GENOMIC DNA]</scope>
    <source>
        <strain evidence="5 6">DSM 17069</strain>
    </source>
</reference>
<proteinExistence type="predicted"/>
<dbReference type="InterPro" id="IPR018062">
    <property type="entry name" value="HTH_AraC-typ_CS"/>
</dbReference>
<gene>
    <name evidence="5" type="ORF">rosmuc_01432</name>
</gene>
<dbReference type="PROSITE" id="PS01124">
    <property type="entry name" value="HTH_ARAC_FAMILY_2"/>
    <property type="match status" value="1"/>
</dbReference>
<evidence type="ECO:0000256" key="2">
    <source>
        <dbReference type="ARBA" id="ARBA00023125"/>
    </source>
</evidence>
<dbReference type="Proteomes" id="UP000030021">
    <property type="component" value="Unassembled WGS sequence"/>
</dbReference>
<evidence type="ECO:0000313" key="6">
    <source>
        <dbReference type="Proteomes" id="UP000030021"/>
    </source>
</evidence>
<accession>A0A0A0HR83</accession>
<keyword evidence="2" id="KW-0238">DNA-binding</keyword>
<evidence type="ECO:0000259" key="4">
    <source>
        <dbReference type="PROSITE" id="PS01124"/>
    </source>
</evidence>
<dbReference type="InterPro" id="IPR018060">
    <property type="entry name" value="HTH_AraC"/>
</dbReference>
<dbReference type="RefSeq" id="WP_037271445.1">
    <property type="nucleotide sequence ID" value="NZ_KN293978.2"/>
</dbReference>
<dbReference type="GO" id="GO:0003700">
    <property type="term" value="F:DNA-binding transcription factor activity"/>
    <property type="evidence" value="ECO:0007669"/>
    <property type="project" value="InterPro"/>
</dbReference>
<dbReference type="AlphaFoldDB" id="A0A0A0HR83"/>
<keyword evidence="3" id="KW-0804">Transcription</keyword>
<dbReference type="InterPro" id="IPR050204">
    <property type="entry name" value="AraC_XylS_family_regulators"/>
</dbReference>
<dbReference type="STRING" id="215743.ROSMUCSMR3_00327"/>
<name>A0A0A0HR83_9RHOB</name>
<dbReference type="InterPro" id="IPR029062">
    <property type="entry name" value="Class_I_gatase-like"/>
</dbReference>
<feature type="domain" description="HTH araC/xylS-type" evidence="4">
    <location>
        <begin position="225"/>
        <end position="323"/>
    </location>
</feature>
<dbReference type="PROSITE" id="PS00041">
    <property type="entry name" value="HTH_ARAC_FAMILY_1"/>
    <property type="match status" value="1"/>
</dbReference>
<evidence type="ECO:0000256" key="3">
    <source>
        <dbReference type="ARBA" id="ARBA00023163"/>
    </source>
</evidence>
<dbReference type="Gene3D" id="1.10.10.60">
    <property type="entry name" value="Homeodomain-like"/>
    <property type="match status" value="1"/>
</dbReference>
<dbReference type="SUPFAM" id="SSF46689">
    <property type="entry name" value="Homeodomain-like"/>
    <property type="match status" value="2"/>
</dbReference>
<dbReference type="InterPro" id="IPR009057">
    <property type="entry name" value="Homeodomain-like_sf"/>
</dbReference>
<organism evidence="5 6">
    <name type="scientific">Roseovarius mucosus DSM 17069</name>
    <dbReference type="NCBI Taxonomy" id="1288298"/>
    <lineage>
        <taxon>Bacteria</taxon>
        <taxon>Pseudomonadati</taxon>
        <taxon>Pseudomonadota</taxon>
        <taxon>Alphaproteobacteria</taxon>
        <taxon>Rhodobacterales</taxon>
        <taxon>Roseobacteraceae</taxon>
        <taxon>Roseovarius</taxon>
    </lineage>
</organism>
<dbReference type="PANTHER" id="PTHR46796">
    <property type="entry name" value="HTH-TYPE TRANSCRIPTIONAL ACTIVATOR RHAS-RELATED"/>
    <property type="match status" value="1"/>
</dbReference>
<evidence type="ECO:0000256" key="1">
    <source>
        <dbReference type="ARBA" id="ARBA00023015"/>
    </source>
</evidence>
<dbReference type="Gene3D" id="3.40.50.880">
    <property type="match status" value="1"/>
</dbReference>
<dbReference type="SUPFAM" id="SSF52317">
    <property type="entry name" value="Class I glutamine amidotransferase-like"/>
    <property type="match status" value="1"/>
</dbReference>
<comment type="caution">
    <text evidence="5">The sequence shown here is derived from an EMBL/GenBank/DDBJ whole genome shotgun (WGS) entry which is preliminary data.</text>
</comment>
<dbReference type="Pfam" id="PF12833">
    <property type="entry name" value="HTH_18"/>
    <property type="match status" value="1"/>
</dbReference>
<dbReference type="GO" id="GO:0043565">
    <property type="term" value="F:sequence-specific DNA binding"/>
    <property type="evidence" value="ECO:0007669"/>
    <property type="project" value="InterPro"/>
</dbReference>
<dbReference type="SMART" id="SM00342">
    <property type="entry name" value="HTH_ARAC"/>
    <property type="match status" value="1"/>
</dbReference>
<dbReference type="OrthoDB" id="9793400at2"/>
<dbReference type="HOGENOM" id="CLU_000445_59_0_5"/>
<dbReference type="eggNOG" id="COG4977">
    <property type="taxonomic scope" value="Bacteria"/>
</dbReference>